<dbReference type="GO" id="GO:0006081">
    <property type="term" value="P:aldehyde metabolic process"/>
    <property type="evidence" value="ECO:0007669"/>
    <property type="project" value="InterPro"/>
</dbReference>
<evidence type="ECO:0000256" key="5">
    <source>
        <dbReference type="PIRSR" id="PIRSR036492-1"/>
    </source>
</evidence>
<dbReference type="GO" id="GO:0004029">
    <property type="term" value="F:aldehyde dehydrogenase (NAD+) activity"/>
    <property type="evidence" value="ECO:0007669"/>
    <property type="project" value="TreeGrafter"/>
</dbReference>
<evidence type="ECO:0000256" key="7">
    <source>
        <dbReference type="RuleBase" id="RU003345"/>
    </source>
</evidence>
<reference evidence="9" key="1">
    <citation type="submission" date="2020-08" db="EMBL/GenBank/DDBJ databases">
        <title>Pontibacter sp. SD6 16S ribosomal RNA gene Genome sequencing and assembly.</title>
        <authorList>
            <person name="Kang M."/>
        </authorList>
    </citation>
    <scope>NUCLEOTIDE SEQUENCE</scope>
    <source>
        <strain evidence="9">SD6</strain>
    </source>
</reference>
<dbReference type="PANTHER" id="PTHR43570:SF16">
    <property type="entry name" value="ALDEHYDE DEHYDROGENASE TYPE III, ISOFORM Q"/>
    <property type="match status" value="1"/>
</dbReference>
<dbReference type="InterPro" id="IPR029510">
    <property type="entry name" value="Ald_DH_CS_GLU"/>
</dbReference>
<dbReference type="PIRSF" id="PIRSF036492">
    <property type="entry name" value="ALDH"/>
    <property type="match status" value="1"/>
</dbReference>
<dbReference type="Gene3D" id="3.40.309.10">
    <property type="entry name" value="Aldehyde Dehydrogenase, Chain A, domain 2"/>
    <property type="match status" value="1"/>
</dbReference>
<dbReference type="PROSITE" id="PS00070">
    <property type="entry name" value="ALDEHYDE_DEHYDR_CYS"/>
    <property type="match status" value="1"/>
</dbReference>
<dbReference type="InterPro" id="IPR016162">
    <property type="entry name" value="Ald_DH_N"/>
</dbReference>
<feature type="active site" evidence="5 6">
    <location>
        <position position="217"/>
    </location>
</feature>
<dbReference type="AlphaFoldDB" id="A0A923SIV7"/>
<evidence type="ECO:0000256" key="3">
    <source>
        <dbReference type="ARBA" id="ARBA00023027"/>
    </source>
</evidence>
<evidence type="ECO:0000256" key="4">
    <source>
        <dbReference type="PIRNR" id="PIRNR036492"/>
    </source>
</evidence>
<dbReference type="GO" id="GO:0005737">
    <property type="term" value="C:cytoplasm"/>
    <property type="evidence" value="ECO:0007669"/>
    <property type="project" value="TreeGrafter"/>
</dbReference>
<dbReference type="Gene3D" id="3.40.605.10">
    <property type="entry name" value="Aldehyde Dehydrogenase, Chain A, domain 1"/>
    <property type="match status" value="1"/>
</dbReference>
<evidence type="ECO:0000313" key="10">
    <source>
        <dbReference type="Proteomes" id="UP000603640"/>
    </source>
</evidence>
<comment type="similarity">
    <text evidence="1 4 7">Belongs to the aldehyde dehydrogenase family.</text>
</comment>
<proteinExistence type="inferred from homology"/>
<dbReference type="InterPro" id="IPR016163">
    <property type="entry name" value="Ald_DH_C"/>
</dbReference>
<dbReference type="InterPro" id="IPR016161">
    <property type="entry name" value="Ald_DH/histidinol_DH"/>
</dbReference>
<dbReference type="FunFam" id="3.40.605.10:FF:000004">
    <property type="entry name" value="Aldehyde dehydrogenase"/>
    <property type="match status" value="1"/>
</dbReference>
<dbReference type="InterPro" id="IPR015590">
    <property type="entry name" value="Aldehyde_DH_dom"/>
</dbReference>
<accession>A0A923SIV7</accession>
<keyword evidence="2 4" id="KW-0560">Oxidoreductase</keyword>
<dbReference type="Pfam" id="PF00171">
    <property type="entry name" value="Aldedh"/>
    <property type="match status" value="1"/>
</dbReference>
<protein>
    <recommendedName>
        <fullName evidence="4">Aldehyde dehydrogenase</fullName>
    </recommendedName>
</protein>
<dbReference type="InterPro" id="IPR012394">
    <property type="entry name" value="Aldehyde_DH_NAD(P)"/>
</dbReference>
<keyword evidence="3" id="KW-0520">NAD</keyword>
<dbReference type="InterPro" id="IPR016160">
    <property type="entry name" value="Ald_DH_CS_CYS"/>
</dbReference>
<dbReference type="SUPFAM" id="SSF53720">
    <property type="entry name" value="ALDH-like"/>
    <property type="match status" value="1"/>
</dbReference>
<dbReference type="CDD" id="cd07136">
    <property type="entry name" value="ALDH_YwdH-P39616"/>
    <property type="match status" value="1"/>
</dbReference>
<keyword evidence="10" id="KW-1185">Reference proteome</keyword>
<dbReference type="RefSeq" id="WP_187067237.1">
    <property type="nucleotide sequence ID" value="NZ_JACRVF010000002.1"/>
</dbReference>
<dbReference type="FunFam" id="3.40.309.10:FF:000003">
    <property type="entry name" value="Aldehyde dehydrogenase"/>
    <property type="match status" value="1"/>
</dbReference>
<feature type="domain" description="Aldehyde dehydrogenase" evidence="8">
    <location>
        <begin position="24"/>
        <end position="433"/>
    </location>
</feature>
<dbReference type="PROSITE" id="PS00687">
    <property type="entry name" value="ALDEHYDE_DEHYDR_GLU"/>
    <property type="match status" value="1"/>
</dbReference>
<evidence type="ECO:0000256" key="2">
    <source>
        <dbReference type="ARBA" id="ARBA00023002"/>
    </source>
</evidence>
<comment type="caution">
    <text evidence="9">The sequence shown here is derived from an EMBL/GenBank/DDBJ whole genome shotgun (WGS) entry which is preliminary data.</text>
</comment>
<evidence type="ECO:0000256" key="6">
    <source>
        <dbReference type="PROSITE-ProRule" id="PRU10007"/>
    </source>
</evidence>
<dbReference type="Proteomes" id="UP000603640">
    <property type="component" value="Unassembled WGS sequence"/>
</dbReference>
<sequence length="463" mass="51710">MTTAPASTYTNLYNFQKSFFETGKTRSYTFRKEQLLRLRQAVKQYEDGITEALHKDLHKPATETYVTEIGFVYEEIKYVLKHLKSWMKPRKVSTPLVAQPASSKVYHDPLGLTFIIAPWNYPFQLLIAPLVGAIAGGNCAVLKPSEETPHTAQVIEDMVKEFFPEEYLAVVQGNGAEVVPELMDNFRFDHVFFTGSVPVGKIIMAAAAKHLTPVTLELGGKSPCIVDETANLKVAAKRIAWGKFLNAGQTCVAPDYVLVHTSVKEEFTRLVGEAIKSFYGEDAAKSPDYPRMVNEKRYKAVAKFINPEHVVLGGQTDEQDKYIAPTILDRITFDDPVMQEEIFGPVLPILTFEKLTEVPQLVGLHPYPLALYLFTSSKENEKYILNNIRFGAGCINDTVIHLSNPSIPFGGIGTSGFGSYHGKYSFDTFTHAKGILKTTTVVDVPLRYPPYGDKGKYVKMVMK</sequence>
<dbReference type="PANTHER" id="PTHR43570">
    <property type="entry name" value="ALDEHYDE DEHYDROGENASE"/>
    <property type="match status" value="1"/>
</dbReference>
<evidence type="ECO:0000313" key="9">
    <source>
        <dbReference type="EMBL" id="MBC5993234.1"/>
    </source>
</evidence>
<organism evidence="9 10">
    <name type="scientific">Pontibacter cellulosilyticus</name>
    <dbReference type="NCBI Taxonomy" id="1720253"/>
    <lineage>
        <taxon>Bacteria</taxon>
        <taxon>Pseudomonadati</taxon>
        <taxon>Bacteroidota</taxon>
        <taxon>Cytophagia</taxon>
        <taxon>Cytophagales</taxon>
        <taxon>Hymenobacteraceae</taxon>
        <taxon>Pontibacter</taxon>
    </lineage>
</organism>
<gene>
    <name evidence="9" type="ORF">H8S84_10345</name>
</gene>
<evidence type="ECO:0000256" key="1">
    <source>
        <dbReference type="ARBA" id="ARBA00009986"/>
    </source>
</evidence>
<name>A0A923SIV7_9BACT</name>
<dbReference type="EMBL" id="JACRVF010000002">
    <property type="protein sequence ID" value="MBC5993234.1"/>
    <property type="molecule type" value="Genomic_DNA"/>
</dbReference>
<evidence type="ECO:0000259" key="8">
    <source>
        <dbReference type="Pfam" id="PF00171"/>
    </source>
</evidence>
<feature type="active site" evidence="5">
    <location>
        <position position="251"/>
    </location>
</feature>